<dbReference type="EMBL" id="CP049616">
    <property type="protein sequence ID" value="QII46657.1"/>
    <property type="molecule type" value="Genomic_DNA"/>
</dbReference>
<feature type="compositionally biased region" description="Polar residues" evidence="1">
    <location>
        <begin position="309"/>
        <end position="318"/>
    </location>
</feature>
<dbReference type="Proteomes" id="UP000502928">
    <property type="component" value="Chromosome"/>
</dbReference>
<accession>A0A6G7J8A0</accession>
<dbReference type="Pfam" id="PF10546">
    <property type="entry name" value="P63C"/>
    <property type="match status" value="1"/>
</dbReference>
<gene>
    <name evidence="3" type="ORF">GVT53_18875</name>
</gene>
<sequence>MDNINQIHKGVIKLGEYELPCYVIDDGEKVERVLTQREVVKLITGGRESGNLKRYLGSRALEETLPPEISDNFDDNLLIINAGTYSVNGVKASIVVDICNAYLKARQLGLLTTNQVKLAEQSEIFISALAKTGIDAVIDEATGYQYFRKANDLQAKLDAYIVDGYREWTKTFPREFFMHLYRLEGVTPPLEDKPYPKRFGKYVMHYIYDTLDPEIADYLRENNPNPQGNKHHHQKFNDFGYKSLTDHLFSVLGIMKASINLEKFKENLSIAFPNARTRRRSRLNVNKARKKANELNNSGQIGLFDYLPNPNSSKQSKFNFEDENTEEKQISSFNKSLKKGLNWNPKDNN</sequence>
<dbReference type="KEGG" id="mut:GVT53_18875"/>
<protein>
    <recommendedName>
        <fullName evidence="2">Bacteriophage Mx8 p63 C-terminal domain-containing protein</fullName>
    </recommendedName>
</protein>
<keyword evidence="4" id="KW-1185">Reference proteome</keyword>
<evidence type="ECO:0000259" key="2">
    <source>
        <dbReference type="Pfam" id="PF10546"/>
    </source>
</evidence>
<organism evidence="3 4">
    <name type="scientific">Flagellimonas oceani</name>
    <dbReference type="NCBI Taxonomy" id="2698672"/>
    <lineage>
        <taxon>Bacteria</taxon>
        <taxon>Pseudomonadati</taxon>
        <taxon>Bacteroidota</taxon>
        <taxon>Flavobacteriia</taxon>
        <taxon>Flavobacteriales</taxon>
        <taxon>Flavobacteriaceae</taxon>
        <taxon>Flagellimonas</taxon>
    </lineage>
</organism>
<reference evidence="3 4" key="1">
    <citation type="submission" date="2020-02" db="EMBL/GenBank/DDBJ databases">
        <title>Complete genome of Muricauda sp. 501str8.</title>
        <authorList>
            <person name="Dong B."/>
            <person name="Zhu S."/>
            <person name="Yang J."/>
            <person name="Chen J."/>
        </authorList>
    </citation>
    <scope>NUCLEOTIDE SEQUENCE [LARGE SCALE GENOMIC DNA]</scope>
    <source>
        <strain evidence="3 4">501str8</strain>
    </source>
</reference>
<evidence type="ECO:0000256" key="1">
    <source>
        <dbReference type="SAM" id="MobiDB-lite"/>
    </source>
</evidence>
<dbReference type="AlphaFoldDB" id="A0A6G7J8A0"/>
<dbReference type="RefSeq" id="WP_166250029.1">
    <property type="nucleotide sequence ID" value="NZ_CP049616.1"/>
</dbReference>
<name>A0A6G7J8A0_9FLAO</name>
<dbReference type="InterPro" id="IPR018874">
    <property type="entry name" value="Phage_Mx8_p63_C"/>
</dbReference>
<evidence type="ECO:0000313" key="4">
    <source>
        <dbReference type="Proteomes" id="UP000502928"/>
    </source>
</evidence>
<proteinExistence type="predicted"/>
<evidence type="ECO:0000313" key="3">
    <source>
        <dbReference type="EMBL" id="QII46657.1"/>
    </source>
</evidence>
<feature type="region of interest" description="Disordered" evidence="1">
    <location>
        <begin position="301"/>
        <end position="349"/>
    </location>
</feature>
<feature type="domain" description="Bacteriophage Mx8 p63 C-terminal" evidence="2">
    <location>
        <begin position="157"/>
        <end position="244"/>
    </location>
</feature>